<feature type="compositionally biased region" description="Polar residues" evidence="4">
    <location>
        <begin position="568"/>
        <end position="578"/>
    </location>
</feature>
<feature type="region of interest" description="Disordered" evidence="4">
    <location>
        <begin position="1075"/>
        <end position="1100"/>
    </location>
</feature>
<dbReference type="GO" id="GO:0008270">
    <property type="term" value="F:zinc ion binding"/>
    <property type="evidence" value="ECO:0007669"/>
    <property type="project" value="UniProtKB-KW"/>
</dbReference>
<protein>
    <submittedName>
        <fullName evidence="7">Zinc finger CW-type PWWP domain protein 1-like</fullName>
    </submittedName>
</protein>
<dbReference type="InterPro" id="IPR000313">
    <property type="entry name" value="PWWP_dom"/>
</dbReference>
<comment type="caution">
    <text evidence="7">The sequence shown here is derived from an EMBL/GenBank/DDBJ whole genome shotgun (WGS) entry which is preliminary data.</text>
</comment>
<evidence type="ECO:0000256" key="2">
    <source>
        <dbReference type="ARBA" id="ARBA00022771"/>
    </source>
</evidence>
<dbReference type="PANTHER" id="PTHR15999">
    <property type="entry name" value="ZINC FINGER CW-TYPE PWWP DOMAIN PROTEIN 1"/>
    <property type="match status" value="1"/>
</dbReference>
<feature type="domain" description="CW-type" evidence="6">
    <location>
        <begin position="358"/>
        <end position="412"/>
    </location>
</feature>
<name>A0AAV4I7J5_9GAST</name>
<dbReference type="Gene3D" id="2.30.30.140">
    <property type="match status" value="1"/>
</dbReference>
<feature type="compositionally biased region" description="Basic and acidic residues" evidence="4">
    <location>
        <begin position="816"/>
        <end position="847"/>
    </location>
</feature>
<feature type="region of interest" description="Disordered" evidence="4">
    <location>
        <begin position="669"/>
        <end position="959"/>
    </location>
</feature>
<feature type="region of interest" description="Disordered" evidence="4">
    <location>
        <begin position="170"/>
        <end position="261"/>
    </location>
</feature>
<feature type="compositionally biased region" description="Basic and acidic residues" evidence="4">
    <location>
        <begin position="313"/>
        <end position="338"/>
    </location>
</feature>
<dbReference type="Gene3D" id="3.30.40.100">
    <property type="match status" value="1"/>
</dbReference>
<feature type="compositionally biased region" description="Polar residues" evidence="4">
    <location>
        <begin position="904"/>
        <end position="925"/>
    </location>
</feature>
<feature type="compositionally biased region" description="Basic residues" evidence="4">
    <location>
        <begin position="740"/>
        <end position="754"/>
    </location>
</feature>
<accession>A0AAV4I7J5</accession>
<feature type="compositionally biased region" description="Basic and acidic residues" evidence="4">
    <location>
        <begin position="767"/>
        <end position="777"/>
    </location>
</feature>
<feature type="compositionally biased region" description="Basic and acidic residues" evidence="4">
    <location>
        <begin position="948"/>
        <end position="959"/>
    </location>
</feature>
<dbReference type="PROSITE" id="PS50812">
    <property type="entry name" value="PWWP"/>
    <property type="match status" value="1"/>
</dbReference>
<feature type="compositionally biased region" description="Basic and acidic residues" evidence="4">
    <location>
        <begin position="929"/>
        <end position="938"/>
    </location>
</feature>
<feature type="region of interest" description="Disordered" evidence="4">
    <location>
        <begin position="115"/>
        <end position="148"/>
    </location>
</feature>
<feature type="domain" description="PWWP" evidence="5">
    <location>
        <begin position="423"/>
        <end position="489"/>
    </location>
</feature>
<feature type="compositionally biased region" description="Low complexity" evidence="4">
    <location>
        <begin position="579"/>
        <end position="591"/>
    </location>
</feature>
<dbReference type="CDD" id="cd20145">
    <property type="entry name" value="PWWP_ZCWPW1"/>
    <property type="match status" value="1"/>
</dbReference>
<reference evidence="7 8" key="1">
    <citation type="journal article" date="2021" name="Elife">
        <title>Chloroplast acquisition without the gene transfer in kleptoplastic sea slugs, Plakobranchus ocellatus.</title>
        <authorList>
            <person name="Maeda T."/>
            <person name="Takahashi S."/>
            <person name="Yoshida T."/>
            <person name="Shimamura S."/>
            <person name="Takaki Y."/>
            <person name="Nagai Y."/>
            <person name="Toyoda A."/>
            <person name="Suzuki Y."/>
            <person name="Arimoto A."/>
            <person name="Ishii H."/>
            <person name="Satoh N."/>
            <person name="Nishiyama T."/>
            <person name="Hasebe M."/>
            <person name="Maruyama T."/>
            <person name="Minagawa J."/>
            <person name="Obokata J."/>
            <person name="Shigenobu S."/>
        </authorList>
    </citation>
    <scope>NUCLEOTIDE SEQUENCE [LARGE SCALE GENOMIC DNA]</scope>
</reference>
<dbReference type="EMBL" id="BMAT01002397">
    <property type="protein sequence ID" value="GFS06030.1"/>
    <property type="molecule type" value="Genomic_DNA"/>
</dbReference>
<dbReference type="Pfam" id="PF00855">
    <property type="entry name" value="PWWP"/>
    <property type="match status" value="1"/>
</dbReference>
<proteinExistence type="predicted"/>
<keyword evidence="8" id="KW-1185">Reference proteome</keyword>
<dbReference type="AlphaFoldDB" id="A0AAV4I7J5"/>
<evidence type="ECO:0000256" key="1">
    <source>
        <dbReference type="ARBA" id="ARBA00022723"/>
    </source>
</evidence>
<feature type="region of interest" description="Disordered" evidence="4">
    <location>
        <begin position="568"/>
        <end position="655"/>
    </location>
</feature>
<organism evidence="7 8">
    <name type="scientific">Elysia marginata</name>
    <dbReference type="NCBI Taxonomy" id="1093978"/>
    <lineage>
        <taxon>Eukaryota</taxon>
        <taxon>Metazoa</taxon>
        <taxon>Spiralia</taxon>
        <taxon>Lophotrochozoa</taxon>
        <taxon>Mollusca</taxon>
        <taxon>Gastropoda</taxon>
        <taxon>Heterobranchia</taxon>
        <taxon>Euthyneura</taxon>
        <taxon>Panpulmonata</taxon>
        <taxon>Sacoglossa</taxon>
        <taxon>Placobranchoidea</taxon>
        <taxon>Plakobranchidae</taxon>
        <taxon>Elysia</taxon>
    </lineage>
</organism>
<feature type="compositionally biased region" description="Acidic residues" evidence="4">
    <location>
        <begin position="181"/>
        <end position="194"/>
    </location>
</feature>
<feature type="compositionally biased region" description="Basic and acidic residues" evidence="4">
    <location>
        <begin position="871"/>
        <end position="897"/>
    </location>
</feature>
<evidence type="ECO:0000256" key="3">
    <source>
        <dbReference type="ARBA" id="ARBA00022833"/>
    </source>
</evidence>
<dbReference type="SUPFAM" id="SSF63748">
    <property type="entry name" value="Tudor/PWWP/MBT"/>
    <property type="match status" value="1"/>
</dbReference>
<evidence type="ECO:0000256" key="4">
    <source>
        <dbReference type="SAM" id="MobiDB-lite"/>
    </source>
</evidence>
<dbReference type="GO" id="GO:0005634">
    <property type="term" value="C:nucleus"/>
    <property type="evidence" value="ECO:0007669"/>
    <property type="project" value="TreeGrafter"/>
</dbReference>
<dbReference type="PANTHER" id="PTHR15999:SF2">
    <property type="entry name" value="ZINC FINGER CW-TYPE PWWP DOMAIN PROTEIN 1"/>
    <property type="match status" value="1"/>
</dbReference>
<evidence type="ECO:0000313" key="7">
    <source>
        <dbReference type="EMBL" id="GFS06030.1"/>
    </source>
</evidence>
<evidence type="ECO:0000259" key="5">
    <source>
        <dbReference type="PROSITE" id="PS50812"/>
    </source>
</evidence>
<feature type="compositionally biased region" description="Basic and acidic residues" evidence="4">
    <location>
        <begin position="623"/>
        <end position="641"/>
    </location>
</feature>
<keyword evidence="1" id="KW-0479">Metal-binding</keyword>
<dbReference type="InterPro" id="IPR042778">
    <property type="entry name" value="ZCWPW1/ZCWPW2"/>
</dbReference>
<dbReference type="InterPro" id="IPR011124">
    <property type="entry name" value="Znf_CW"/>
</dbReference>
<keyword evidence="3" id="KW-0862">Zinc</keyword>
<dbReference type="SMART" id="SM00293">
    <property type="entry name" value="PWWP"/>
    <property type="match status" value="1"/>
</dbReference>
<feature type="compositionally biased region" description="Basic residues" evidence="4">
    <location>
        <begin position="855"/>
        <end position="867"/>
    </location>
</feature>
<feature type="compositionally biased region" description="Basic and acidic residues" evidence="4">
    <location>
        <begin position="670"/>
        <end position="684"/>
    </location>
</feature>
<evidence type="ECO:0000313" key="8">
    <source>
        <dbReference type="Proteomes" id="UP000762676"/>
    </source>
</evidence>
<keyword evidence="2" id="KW-0863">Zinc-finger</keyword>
<feature type="compositionally biased region" description="Basic and acidic residues" evidence="4">
    <location>
        <begin position="700"/>
        <end position="716"/>
    </location>
</feature>
<dbReference type="Proteomes" id="UP000762676">
    <property type="component" value="Unassembled WGS sequence"/>
</dbReference>
<feature type="region of interest" description="Disordered" evidence="4">
    <location>
        <begin position="313"/>
        <end position="358"/>
    </location>
</feature>
<evidence type="ECO:0000259" key="6">
    <source>
        <dbReference type="PROSITE" id="PS51050"/>
    </source>
</evidence>
<dbReference type="Pfam" id="PF07496">
    <property type="entry name" value="zf-CW"/>
    <property type="match status" value="1"/>
</dbReference>
<gene>
    <name evidence="7" type="ORF">ElyMa_001214300</name>
</gene>
<sequence length="1221" mass="137896">MVAKRALSVTPVCGQSFPSPRHISVHGTFFCISGATLTIRAPHIHHLGDAPQRRIAPPRGCILNVLHPHLNGRFPSSLVVERIAPLKAKDGFKPDGGQPSSVPFLQKTEKYVGLSKDEKHTEQNGLKIKEHKKVEKRDTPAPPRSLSDAEYDDLFHSVLQRVMVDNGNEQEATAQTKEMSEDVDDISNTEENEPDQIAIGTGEKSDKDADSIASEDVDEWADSPLISESDNKRDLQSMVKPKSALQKKAERKGVLKPKQLIVPETDNKNGCVKEESVLNKKKGTKSIDIKPPISKGKRTFVLKAGDLAKVKKIPEENRSKGLKDKTEKKKNNEERGTSKSEVQFTSREVEECTEEEEEEEKGTWIQCSKRECGKWRYVAGIEDPILVPTMWECKMNPDEEHNACDLPEVDFDESEHICTDFTIGSLVWAKMDGYPWWPGMVEADPDFNIYFELLTEKSMYPFQYHVTFFDDHVTRAWIKTISISPYIKGQQPGNKMSKGRHSYKKEIQQAIANADKALSLSLQERISMFGFLKRFNKKPRKVNQPHKAKSKYHQQLLKEIKTGENMEKVTQSQHGNNYNSSEDSSDLNDLSDVLEDTEYKPVKTKSRGSKVATENEDSQTLELEARSMKQDVRSEENKTESSEDTCPGESEDMKRVETKLDPDIFTMELDSTHVDHPDTVDKNQCKSSDYVNDCDMPFPDDIHLKDKNEEKAKPTPDETAGINKKREEVSSNEDQNQEKTKKRSKCKLALKTKTPKQENLETPKLIHNREENLHESNNDMAIKDNGSNVNSNVNQTKENNQENKKKTKSKLAIKSKTVDATRKDKARAEEEGTSMSKDKDLSGRDDDGGVPNSSKKAKIKNKLHTKQANHITDDSTKECKELRIEEGGKELDEKQRFSGEAGFNLTNSDDNITNSKQDCTKQQPIMHNLGKDKQEKALKTKGKNAKRTKSECDSDKENLEPSDTLTIKEEKCKKKKLKRQTNTSTCSIATNSSEKNSHTTGAKKFKLCLTSDNSEKTAPKDKVTDQEDCKQTKDKVKVSKRMLKSFAAPAKVLQTSDREVPELSLPCSKKDCQVKGGRLDSKSTKPMTANDQHVVPDMSQESVTEAHLDIDMFHETEKGKNKFAKLTEEKTTRGNNNVTMFDDSEEEELDLDINVPKVDFSLPQKFLSDSDDSDAEEMESDLNQSKVIVEEVKDNMKDFGRFASRCTDHGSESDPMELIED</sequence>
<dbReference type="PROSITE" id="PS51050">
    <property type="entry name" value="ZF_CW"/>
    <property type="match status" value="1"/>
</dbReference>